<dbReference type="InterPro" id="IPR004879">
    <property type="entry name" value="Ssp411-like_TRX"/>
</dbReference>
<evidence type="ECO:0000259" key="1">
    <source>
        <dbReference type="Pfam" id="PF03190"/>
    </source>
</evidence>
<dbReference type="Pfam" id="PF03190">
    <property type="entry name" value="Thioredox_DsbH"/>
    <property type="match status" value="1"/>
</dbReference>
<sequence>MPNQLAQSLSPYLLQHQDNPVDWMPWGEEAFDIARERDVPLFLSVGYAACHWCHVMAHESFENDQVGAYLNEHFVCIKVDREERPDIDQIYMNAVQLMTGHGGWPMSVFLDHDGRPFYAGTYWPVIAHGGMPSFPQVLDALVDAWANRREEIADHAAEITEGLRQLAVGTGETADKTPGPDRVGVAIELLLKTVDGTWGGFGEAPKFPHATDLELMLRVASRTQDSRLVEAVELTLDKMAAGGIRDHIGGGFSRYSVDGKWLVPHFEKMLYDNALLAEVYTRAMQVTGNARHGEVATEILDYIQRDMVDVSGGIHCSEDADSEGVEGKFYVWDPAEVIEVLGEERGTRFCQIYDITESGNFDGHSIANLPRSIADWAEQLSIATETLSKELATDRKRLRVAREKRVKPQRDDKIVVAWNALAIRAFSIASVALCRDDYLQTAERAARFLIDSMRDSKGRLLHVYRAGTAHGDAFVDDHAIFADALVGLYEATADPAWLVEAVSLAEQLVDRFMDVRDGGFYYTASDSDSLITRNKDWHDGSLVSGNAASAMVCLKLSRITGNSRLLDAAVGTLRCGETVIRTQTRACAALISVIDELHHDQGELVIAVGQRAAVPEVARRVLGGFQPGLTVVWSLPENGSEDVLPNNAAAVSPVPCELLEGKVSLGDAFTLYRCRDFHCESPVVDP</sequence>
<keyword evidence="3" id="KW-1185">Reference proteome</keyword>
<protein>
    <recommendedName>
        <fullName evidence="1">Spermatogenesis-associated protein 20-like TRX domain-containing protein</fullName>
    </recommendedName>
</protein>
<dbReference type="InterPro" id="IPR024705">
    <property type="entry name" value="Ssp411"/>
</dbReference>
<organism evidence="2 3">
    <name type="scientific">Aporhodopirellula rubra</name>
    <dbReference type="NCBI Taxonomy" id="980271"/>
    <lineage>
        <taxon>Bacteria</taxon>
        <taxon>Pseudomonadati</taxon>
        <taxon>Planctomycetota</taxon>
        <taxon>Planctomycetia</taxon>
        <taxon>Pirellulales</taxon>
        <taxon>Pirellulaceae</taxon>
        <taxon>Aporhodopirellula</taxon>
    </lineage>
</organism>
<dbReference type="Proteomes" id="UP000536179">
    <property type="component" value="Unassembled WGS sequence"/>
</dbReference>
<accession>A0A7W5DXN6</accession>
<dbReference type="InterPro" id="IPR008928">
    <property type="entry name" value="6-hairpin_glycosidase_sf"/>
</dbReference>
<dbReference type="InterPro" id="IPR036249">
    <property type="entry name" value="Thioredoxin-like_sf"/>
</dbReference>
<evidence type="ECO:0000313" key="2">
    <source>
        <dbReference type="EMBL" id="MBB3206431.1"/>
    </source>
</evidence>
<proteinExistence type="predicted"/>
<dbReference type="GO" id="GO:0005975">
    <property type="term" value="P:carbohydrate metabolic process"/>
    <property type="evidence" value="ECO:0007669"/>
    <property type="project" value="InterPro"/>
</dbReference>
<reference evidence="2 3" key="1">
    <citation type="submission" date="2020-08" db="EMBL/GenBank/DDBJ databases">
        <title>Genomic Encyclopedia of Type Strains, Phase III (KMG-III): the genomes of soil and plant-associated and newly described type strains.</title>
        <authorList>
            <person name="Whitman W."/>
        </authorList>
    </citation>
    <scope>NUCLEOTIDE SEQUENCE [LARGE SCALE GENOMIC DNA]</scope>
    <source>
        <strain evidence="2 3">CECT 8075</strain>
    </source>
</reference>
<name>A0A7W5DXN6_9BACT</name>
<dbReference type="AlphaFoldDB" id="A0A7W5DXN6"/>
<dbReference type="EMBL" id="JACHXU010000006">
    <property type="protein sequence ID" value="MBB3206431.1"/>
    <property type="molecule type" value="Genomic_DNA"/>
</dbReference>
<dbReference type="CDD" id="cd02955">
    <property type="entry name" value="SSP411"/>
    <property type="match status" value="1"/>
</dbReference>
<dbReference type="Gene3D" id="1.50.10.20">
    <property type="match status" value="1"/>
</dbReference>
<dbReference type="PANTHER" id="PTHR42899:SF1">
    <property type="entry name" value="SPERMATOGENESIS-ASSOCIATED PROTEIN 20"/>
    <property type="match status" value="1"/>
</dbReference>
<feature type="domain" description="Spermatogenesis-associated protein 20-like TRX" evidence="1">
    <location>
        <begin position="3"/>
        <end position="163"/>
    </location>
</feature>
<dbReference type="SUPFAM" id="SSF52833">
    <property type="entry name" value="Thioredoxin-like"/>
    <property type="match status" value="1"/>
</dbReference>
<comment type="caution">
    <text evidence="2">The sequence shown here is derived from an EMBL/GenBank/DDBJ whole genome shotgun (WGS) entry which is preliminary data.</text>
</comment>
<dbReference type="PANTHER" id="PTHR42899">
    <property type="entry name" value="SPERMATOGENESIS-ASSOCIATED PROTEIN 20"/>
    <property type="match status" value="1"/>
</dbReference>
<dbReference type="RefSeq" id="WP_184304908.1">
    <property type="nucleotide sequence ID" value="NZ_JACHXU010000006.1"/>
</dbReference>
<dbReference type="Gene3D" id="3.40.30.10">
    <property type="entry name" value="Glutaredoxin"/>
    <property type="match status" value="1"/>
</dbReference>
<dbReference type="PIRSF" id="PIRSF006402">
    <property type="entry name" value="UCP006402_thioredoxin"/>
    <property type="match status" value="1"/>
</dbReference>
<gene>
    <name evidence="2" type="ORF">FHS27_002240</name>
</gene>
<evidence type="ECO:0000313" key="3">
    <source>
        <dbReference type="Proteomes" id="UP000536179"/>
    </source>
</evidence>
<dbReference type="SUPFAM" id="SSF48208">
    <property type="entry name" value="Six-hairpin glycosidases"/>
    <property type="match status" value="1"/>
</dbReference>